<sequence length="119" mass="13319">RQVRSFVAVRGLVYDCVRNFAACFAIEFPELKSSYLLNFFVVKKYSNLTAHLVPQKQLCSASSPLSEDCLVWKVDSKLQSMGGIKWFPKDTVILYDALSVLDGCLSCGIEGFSFKSSFL</sequence>
<dbReference type="RefSeq" id="XP_016512228.1">
    <property type="nucleotide sequence ID" value="XM_016656742.1"/>
</dbReference>
<reference evidence="1" key="1">
    <citation type="submission" date="2025-08" db="UniProtKB">
        <authorList>
            <consortium name="RefSeq"/>
        </authorList>
    </citation>
    <scope>IDENTIFICATION</scope>
</reference>
<gene>
    <name evidence="1" type="primary">LOC107829269</name>
</gene>
<protein>
    <submittedName>
        <fullName evidence="1">Uncharacterized protein</fullName>
    </submittedName>
</protein>
<accession>A0A1S4DFV7</accession>
<organism evidence="1">
    <name type="scientific">Nicotiana tabacum</name>
    <name type="common">Common tobacco</name>
    <dbReference type="NCBI Taxonomy" id="4097"/>
    <lineage>
        <taxon>Eukaryota</taxon>
        <taxon>Viridiplantae</taxon>
        <taxon>Streptophyta</taxon>
        <taxon>Embryophyta</taxon>
        <taxon>Tracheophyta</taxon>
        <taxon>Spermatophyta</taxon>
        <taxon>Magnoliopsida</taxon>
        <taxon>eudicotyledons</taxon>
        <taxon>Gunneridae</taxon>
        <taxon>Pentapetalae</taxon>
        <taxon>asterids</taxon>
        <taxon>lamiids</taxon>
        <taxon>Solanales</taxon>
        <taxon>Solanaceae</taxon>
        <taxon>Nicotianoideae</taxon>
        <taxon>Nicotianeae</taxon>
        <taxon>Nicotiana</taxon>
    </lineage>
</organism>
<feature type="non-terminal residue" evidence="1">
    <location>
        <position position="1"/>
    </location>
</feature>
<proteinExistence type="predicted"/>
<dbReference type="KEGG" id="nta:107829269"/>
<evidence type="ECO:0000313" key="1">
    <source>
        <dbReference type="RefSeq" id="XP_016512228.1"/>
    </source>
</evidence>
<name>A0A1S4DFV7_TOBAC</name>
<dbReference type="AlphaFoldDB" id="A0A1S4DFV7"/>
<dbReference type="PaxDb" id="4097-A0A1S4DFV7"/>